<dbReference type="Proteomes" id="UP000638648">
    <property type="component" value="Unassembled WGS sequence"/>
</dbReference>
<dbReference type="RefSeq" id="WP_192751129.1">
    <property type="nucleotide sequence ID" value="NZ_BAABJL010000175.1"/>
</dbReference>
<dbReference type="SUPFAM" id="SSF53067">
    <property type="entry name" value="Actin-like ATPase domain"/>
    <property type="match status" value="1"/>
</dbReference>
<dbReference type="GO" id="GO:0016301">
    <property type="term" value="F:kinase activity"/>
    <property type="evidence" value="ECO:0007669"/>
    <property type="project" value="UniProtKB-KW"/>
</dbReference>
<name>A0A927MVF6_9ACTN</name>
<dbReference type="InterPro" id="IPR002731">
    <property type="entry name" value="ATPase_BadF"/>
</dbReference>
<keyword evidence="3" id="KW-1185">Reference proteome</keyword>
<dbReference type="InterPro" id="IPR043129">
    <property type="entry name" value="ATPase_NBD"/>
</dbReference>
<dbReference type="EMBL" id="JADBEM010000001">
    <property type="protein sequence ID" value="MBE1607136.1"/>
    <property type="molecule type" value="Genomic_DNA"/>
</dbReference>
<keyword evidence="2" id="KW-0418">Kinase</keyword>
<accession>A0A927MVF6</accession>
<feature type="domain" description="ATPase BadF/BadG/BcrA/BcrD type" evidence="1">
    <location>
        <begin position="41"/>
        <end position="250"/>
    </location>
</feature>
<proteinExistence type="predicted"/>
<organism evidence="2 3">
    <name type="scientific">Actinopolymorpha pittospori</name>
    <dbReference type="NCBI Taxonomy" id="648752"/>
    <lineage>
        <taxon>Bacteria</taxon>
        <taxon>Bacillati</taxon>
        <taxon>Actinomycetota</taxon>
        <taxon>Actinomycetes</taxon>
        <taxon>Propionibacteriales</taxon>
        <taxon>Actinopolymorphaceae</taxon>
        <taxon>Actinopolymorpha</taxon>
    </lineage>
</organism>
<protein>
    <submittedName>
        <fullName evidence="2">N-acetylglucosamine kinase-like BadF-type ATPase</fullName>
    </submittedName>
</protein>
<evidence type="ECO:0000313" key="3">
    <source>
        <dbReference type="Proteomes" id="UP000638648"/>
    </source>
</evidence>
<sequence length="297" mass="30681">MGVDAPSTPWAEEQSAGIRADVEPEAHLAGLVTNKLDALSFQVEEIAAGLSGLQGRRADAESLLSRWSGHGVRTVVLADDAVTGYLNGCGPSPGVVLSVGTGVVGLATGREVARVNGWGYLVGDEGGGYWIGRAGVAAALHALDGRGPHTDLLPAAVTRFGPAESIGVMLQRDPNRVQAIAEFARDVLLASDSDSTAADICVAAAGHLARAAHAATTRARLDSARVTVSWNGALLSSSPVLREALRDELERLGDHYTLTPPVGAGLDGVRLLLNLPSGHPLQTLTSRASIRNETTTA</sequence>
<keyword evidence="2" id="KW-0808">Transferase</keyword>
<dbReference type="AlphaFoldDB" id="A0A927MVF6"/>
<evidence type="ECO:0000259" key="1">
    <source>
        <dbReference type="Pfam" id="PF01869"/>
    </source>
</evidence>
<gene>
    <name evidence="2" type="ORF">HEB94_003984</name>
</gene>
<dbReference type="InterPro" id="IPR052519">
    <property type="entry name" value="Euk-type_GlcNAc_Kinase"/>
</dbReference>
<reference evidence="2" key="1">
    <citation type="submission" date="2020-10" db="EMBL/GenBank/DDBJ databases">
        <title>Sequencing the genomes of 1000 actinobacteria strains.</title>
        <authorList>
            <person name="Klenk H.-P."/>
        </authorList>
    </citation>
    <scope>NUCLEOTIDE SEQUENCE</scope>
    <source>
        <strain evidence="2">DSM 45354</strain>
    </source>
</reference>
<dbReference type="PANTHER" id="PTHR43190:SF3">
    <property type="entry name" value="N-ACETYL-D-GLUCOSAMINE KINASE"/>
    <property type="match status" value="1"/>
</dbReference>
<dbReference type="Gene3D" id="3.30.420.40">
    <property type="match status" value="2"/>
</dbReference>
<evidence type="ECO:0000313" key="2">
    <source>
        <dbReference type="EMBL" id="MBE1607136.1"/>
    </source>
</evidence>
<dbReference type="Pfam" id="PF01869">
    <property type="entry name" value="BcrAD_BadFG"/>
    <property type="match status" value="1"/>
</dbReference>
<dbReference type="PANTHER" id="PTHR43190">
    <property type="entry name" value="N-ACETYL-D-GLUCOSAMINE KINASE"/>
    <property type="match status" value="1"/>
</dbReference>
<comment type="caution">
    <text evidence="2">The sequence shown here is derived from an EMBL/GenBank/DDBJ whole genome shotgun (WGS) entry which is preliminary data.</text>
</comment>